<keyword evidence="4 12" id="KW-0812">Transmembrane</keyword>
<proteinExistence type="inferred from homology"/>
<evidence type="ECO:0000313" key="14">
    <source>
        <dbReference type="Proteomes" id="UP000178121"/>
    </source>
</evidence>
<dbReference type="SUPFAM" id="SSF158442">
    <property type="entry name" value="DsbB-like"/>
    <property type="match status" value="1"/>
</dbReference>
<evidence type="ECO:0000256" key="1">
    <source>
        <dbReference type="ARBA" id="ARBA00004141"/>
    </source>
</evidence>
<dbReference type="AlphaFoldDB" id="A0A1G2MFA4"/>
<keyword evidence="10" id="KW-0143">Chaperone</keyword>
<feature type="transmembrane region" description="Helical" evidence="12">
    <location>
        <begin position="46"/>
        <end position="64"/>
    </location>
</feature>
<dbReference type="GO" id="GO:0015035">
    <property type="term" value="F:protein-disulfide reductase activity"/>
    <property type="evidence" value="ECO:0007669"/>
    <property type="project" value="InterPro"/>
</dbReference>
<evidence type="ECO:0000256" key="6">
    <source>
        <dbReference type="ARBA" id="ARBA00022989"/>
    </source>
</evidence>
<dbReference type="GO" id="GO:0006457">
    <property type="term" value="P:protein folding"/>
    <property type="evidence" value="ECO:0007669"/>
    <property type="project" value="InterPro"/>
</dbReference>
<keyword evidence="7" id="KW-0560">Oxidoreductase</keyword>
<evidence type="ECO:0008006" key="15">
    <source>
        <dbReference type="Google" id="ProtNLM"/>
    </source>
</evidence>
<dbReference type="InterPro" id="IPR023380">
    <property type="entry name" value="DsbB-like_sf"/>
</dbReference>
<dbReference type="InterPro" id="IPR003752">
    <property type="entry name" value="DiS_bond_form_DsbB/BdbC"/>
</dbReference>
<dbReference type="EMBL" id="MHRI01000003">
    <property type="protein sequence ID" value="OHA21839.1"/>
    <property type="molecule type" value="Genomic_DNA"/>
</dbReference>
<evidence type="ECO:0000256" key="9">
    <source>
        <dbReference type="ARBA" id="ARBA00023157"/>
    </source>
</evidence>
<keyword evidence="11" id="KW-0676">Redox-active center</keyword>
<evidence type="ECO:0000313" key="13">
    <source>
        <dbReference type="EMBL" id="OHA21839.1"/>
    </source>
</evidence>
<dbReference type="Proteomes" id="UP000178121">
    <property type="component" value="Unassembled WGS sequence"/>
</dbReference>
<organism evidence="13 14">
    <name type="scientific">Candidatus Taylorbacteria bacterium RIFCSPHIGHO2_01_FULL_51_15</name>
    <dbReference type="NCBI Taxonomy" id="1802304"/>
    <lineage>
        <taxon>Bacteria</taxon>
        <taxon>Candidatus Tayloriibacteriota</taxon>
    </lineage>
</organism>
<dbReference type="InterPro" id="IPR012187">
    <property type="entry name" value="Disulphide_bond_form_BdbC"/>
</dbReference>
<evidence type="ECO:0000256" key="4">
    <source>
        <dbReference type="ARBA" id="ARBA00022692"/>
    </source>
</evidence>
<evidence type="ECO:0000256" key="3">
    <source>
        <dbReference type="ARBA" id="ARBA00022448"/>
    </source>
</evidence>
<evidence type="ECO:0000256" key="7">
    <source>
        <dbReference type="ARBA" id="ARBA00023002"/>
    </source>
</evidence>
<name>A0A1G2MFA4_9BACT</name>
<dbReference type="PANTHER" id="PTHR43469">
    <property type="entry name" value="DISULFIDE FORMATION PROTEIN-RELATED"/>
    <property type="match status" value="1"/>
</dbReference>
<comment type="similarity">
    <text evidence="2">Belongs to the DsbB family. BdbC subfamily.</text>
</comment>
<gene>
    <name evidence="13" type="ORF">A2849_02790</name>
</gene>
<evidence type="ECO:0000256" key="10">
    <source>
        <dbReference type="ARBA" id="ARBA00023186"/>
    </source>
</evidence>
<evidence type="ECO:0000256" key="12">
    <source>
        <dbReference type="SAM" id="Phobius"/>
    </source>
</evidence>
<sequence>MLGSLTYSDILGFEPCKLCWIQRILMYPQVLILGMALWGKHKGSNALIDVSIVLSLIGAAVAAYQSLMQLGIISEGACAADAVSCAQVFVKEFGYITIPFLSFVTFLLIALLVHHKKRHG</sequence>
<evidence type="ECO:0000256" key="11">
    <source>
        <dbReference type="ARBA" id="ARBA00023284"/>
    </source>
</evidence>
<evidence type="ECO:0000256" key="5">
    <source>
        <dbReference type="ARBA" id="ARBA00022982"/>
    </source>
</evidence>
<dbReference type="Gene3D" id="1.20.1550.10">
    <property type="entry name" value="DsbB-like"/>
    <property type="match status" value="1"/>
</dbReference>
<feature type="transmembrane region" description="Helical" evidence="12">
    <location>
        <begin position="20"/>
        <end position="39"/>
    </location>
</feature>
<keyword evidence="8 12" id="KW-0472">Membrane</keyword>
<feature type="transmembrane region" description="Helical" evidence="12">
    <location>
        <begin position="93"/>
        <end position="113"/>
    </location>
</feature>
<accession>A0A1G2MFA4</accession>
<dbReference type="GO" id="GO:0016020">
    <property type="term" value="C:membrane"/>
    <property type="evidence" value="ECO:0007669"/>
    <property type="project" value="UniProtKB-SubCell"/>
</dbReference>
<dbReference type="Pfam" id="PF02600">
    <property type="entry name" value="DsbB"/>
    <property type="match status" value="1"/>
</dbReference>
<dbReference type="PANTHER" id="PTHR43469:SF1">
    <property type="entry name" value="SPBETA PROPHAGE-DERIVED DISULFIDE BOND FORMATION PROTEIN B"/>
    <property type="match status" value="1"/>
</dbReference>
<protein>
    <recommendedName>
        <fullName evidence="15">Disulfide bond formation protein DsbB</fullName>
    </recommendedName>
</protein>
<comment type="subcellular location">
    <subcellularLocation>
        <location evidence="1">Membrane</location>
        <topology evidence="1">Multi-pass membrane protein</topology>
    </subcellularLocation>
</comment>
<keyword evidence="3" id="KW-0813">Transport</keyword>
<reference evidence="13 14" key="1">
    <citation type="journal article" date="2016" name="Nat. Commun.">
        <title>Thousands of microbial genomes shed light on interconnected biogeochemical processes in an aquifer system.</title>
        <authorList>
            <person name="Anantharaman K."/>
            <person name="Brown C.T."/>
            <person name="Hug L.A."/>
            <person name="Sharon I."/>
            <person name="Castelle C.J."/>
            <person name="Probst A.J."/>
            <person name="Thomas B.C."/>
            <person name="Singh A."/>
            <person name="Wilkins M.J."/>
            <person name="Karaoz U."/>
            <person name="Brodie E.L."/>
            <person name="Williams K.H."/>
            <person name="Hubbard S.S."/>
            <person name="Banfield J.F."/>
        </authorList>
    </citation>
    <scope>NUCLEOTIDE SEQUENCE [LARGE SCALE GENOMIC DNA]</scope>
</reference>
<comment type="caution">
    <text evidence="13">The sequence shown here is derived from an EMBL/GenBank/DDBJ whole genome shotgun (WGS) entry which is preliminary data.</text>
</comment>
<keyword evidence="9" id="KW-1015">Disulfide bond</keyword>
<evidence type="ECO:0000256" key="2">
    <source>
        <dbReference type="ARBA" id="ARBA00007602"/>
    </source>
</evidence>
<evidence type="ECO:0000256" key="8">
    <source>
        <dbReference type="ARBA" id="ARBA00023136"/>
    </source>
</evidence>
<keyword evidence="5" id="KW-0249">Electron transport</keyword>
<keyword evidence="6 12" id="KW-1133">Transmembrane helix</keyword>